<keyword evidence="1" id="KW-0808">Transferase</keyword>
<proteinExistence type="predicted"/>
<dbReference type="Gene3D" id="3.40.50.150">
    <property type="entry name" value="Vaccinia Virus protein VP39"/>
    <property type="match status" value="1"/>
</dbReference>
<gene>
    <name evidence="1" type="ORF">G4Z16_18310</name>
</gene>
<dbReference type="EMBL" id="CP048882">
    <property type="protein sequence ID" value="QPP08030.1"/>
    <property type="molecule type" value="Genomic_DNA"/>
</dbReference>
<dbReference type="InterPro" id="IPR029063">
    <property type="entry name" value="SAM-dependent_MTases_sf"/>
</dbReference>
<dbReference type="GO" id="GO:0008168">
    <property type="term" value="F:methyltransferase activity"/>
    <property type="evidence" value="ECO:0007669"/>
    <property type="project" value="UniProtKB-KW"/>
</dbReference>
<evidence type="ECO:0000313" key="1">
    <source>
        <dbReference type="EMBL" id="QPP08030.1"/>
    </source>
</evidence>
<keyword evidence="2" id="KW-1185">Reference proteome</keyword>
<keyword evidence="1" id="KW-0489">Methyltransferase</keyword>
<protein>
    <submittedName>
        <fullName evidence="1">SAM-dependent methyltransferase</fullName>
    </submittedName>
</protein>
<accession>A0A7T1T7X4</accession>
<dbReference type="PIRSF" id="PIRSF017393">
    <property type="entry name" value="MTase_SAV2177"/>
    <property type="match status" value="1"/>
</dbReference>
<name>A0A7T1T7X4_9ACTN</name>
<sequence>MTEASSEVDQSKPSIARVYDYLLGGKDNYEADRAIGDKFKNDLPGSVAIAHANRQNLIRAVREIALAGIDQFIDIGSGLPTADNVHQVAQRHAPDARVVYIDSDPIVLAHGRALLEDNPGTRVVPADGRDPRSIREHPDTTGLIDFERPVAVIHSAVLHHFNDDEGPGAIVRYWQEQVLSGSYFFISHFRSGDNPETLEAEAVLQATFGRGRWRTDEEIRSLFDGLEILEPGIVPCSLWRPDSAGELTSISSSEHELSVWERLIVGGLARKP</sequence>
<reference evidence="2" key="1">
    <citation type="submission" date="2020-02" db="EMBL/GenBank/DDBJ databases">
        <title>Streptomyces sp. ASO4wet.</title>
        <authorList>
            <person name="Risdian C."/>
            <person name="Landwehr W."/>
            <person name="Schupp P."/>
            <person name="Wink J."/>
        </authorList>
    </citation>
    <scope>NUCLEOTIDE SEQUENCE [LARGE SCALE GENOMIC DNA]</scope>
    <source>
        <strain evidence="2">ASO4wet</strain>
    </source>
</reference>
<dbReference type="InterPro" id="IPR006764">
    <property type="entry name" value="SAM_dep_MeTrfase_SAV2177_type"/>
</dbReference>
<dbReference type="AlphaFoldDB" id="A0A7T1T7X4"/>
<dbReference type="RefSeq" id="WP_197351821.1">
    <property type="nucleotide sequence ID" value="NZ_CP048882.1"/>
</dbReference>
<dbReference type="Pfam" id="PF04672">
    <property type="entry name" value="Methyltransf_19"/>
    <property type="match status" value="1"/>
</dbReference>
<dbReference type="SUPFAM" id="SSF53335">
    <property type="entry name" value="S-adenosyl-L-methionine-dependent methyltransferases"/>
    <property type="match status" value="1"/>
</dbReference>
<dbReference type="Proteomes" id="UP000595046">
    <property type="component" value="Chromosome"/>
</dbReference>
<evidence type="ECO:0000313" key="2">
    <source>
        <dbReference type="Proteomes" id="UP000595046"/>
    </source>
</evidence>
<dbReference type="KEGG" id="sbat:G4Z16_18310"/>
<dbReference type="GO" id="GO:0032259">
    <property type="term" value="P:methylation"/>
    <property type="evidence" value="ECO:0007669"/>
    <property type="project" value="UniProtKB-KW"/>
</dbReference>
<organism evidence="1 2">
    <name type="scientific">Streptomyces bathyalis</name>
    <dbReference type="NCBI Taxonomy" id="2710756"/>
    <lineage>
        <taxon>Bacteria</taxon>
        <taxon>Bacillati</taxon>
        <taxon>Actinomycetota</taxon>
        <taxon>Actinomycetes</taxon>
        <taxon>Kitasatosporales</taxon>
        <taxon>Streptomycetaceae</taxon>
        <taxon>Streptomyces</taxon>
    </lineage>
</organism>